<dbReference type="GO" id="GO:0043856">
    <property type="term" value="F:anti-sigma factor antagonist activity"/>
    <property type="evidence" value="ECO:0007669"/>
    <property type="project" value="InterPro"/>
</dbReference>
<evidence type="ECO:0000256" key="3">
    <source>
        <dbReference type="SAM" id="MobiDB-lite"/>
    </source>
</evidence>
<dbReference type="Gene3D" id="3.30.750.24">
    <property type="entry name" value="STAS domain"/>
    <property type="match status" value="1"/>
</dbReference>
<protein>
    <recommendedName>
        <fullName evidence="2">Anti-sigma factor antagonist</fullName>
    </recommendedName>
</protein>
<dbReference type="NCBIfam" id="TIGR00377">
    <property type="entry name" value="ant_ant_sig"/>
    <property type="match status" value="1"/>
</dbReference>
<dbReference type="PROSITE" id="PS50801">
    <property type="entry name" value="STAS"/>
    <property type="match status" value="1"/>
</dbReference>
<sequence>MRKIRPAGMVAASAPGPGDPRNSGAGRRMDVHLRDAGAGEVVLCPVGEVDMATADTLHAALGGALERPGTRSVVVDLAEVGFLDSSGVRVLVSAAMTARRDGVALRVVDPQPVVARVLRITAVGPLLGLPADDPSPRAAGFRGID</sequence>
<evidence type="ECO:0000256" key="1">
    <source>
        <dbReference type="ARBA" id="ARBA00009013"/>
    </source>
</evidence>
<dbReference type="PANTHER" id="PTHR33495">
    <property type="entry name" value="ANTI-SIGMA FACTOR ANTAGONIST TM_1081-RELATED-RELATED"/>
    <property type="match status" value="1"/>
</dbReference>
<evidence type="ECO:0000259" key="4">
    <source>
        <dbReference type="PROSITE" id="PS50801"/>
    </source>
</evidence>
<evidence type="ECO:0000313" key="5">
    <source>
        <dbReference type="EMBL" id="RKN58070.1"/>
    </source>
</evidence>
<dbReference type="AlphaFoldDB" id="A0A3B0ACF8"/>
<dbReference type="InterPro" id="IPR003658">
    <property type="entry name" value="Anti-sigma_ant"/>
</dbReference>
<dbReference type="CDD" id="cd07043">
    <property type="entry name" value="STAS_anti-anti-sigma_factors"/>
    <property type="match status" value="1"/>
</dbReference>
<evidence type="ECO:0000313" key="6">
    <source>
        <dbReference type="Proteomes" id="UP000279968"/>
    </source>
</evidence>
<dbReference type="EMBL" id="RBAN01000001">
    <property type="protein sequence ID" value="RKN58070.1"/>
    <property type="molecule type" value="Genomic_DNA"/>
</dbReference>
<dbReference type="PANTHER" id="PTHR33495:SF2">
    <property type="entry name" value="ANTI-SIGMA FACTOR ANTAGONIST TM_1081-RELATED"/>
    <property type="match status" value="1"/>
</dbReference>
<gene>
    <name evidence="5" type="ORF">D7193_05590</name>
</gene>
<name>A0A3B0ACF8_9ACTN</name>
<dbReference type="InterPro" id="IPR002645">
    <property type="entry name" value="STAS_dom"/>
</dbReference>
<feature type="domain" description="STAS" evidence="4">
    <location>
        <begin position="39"/>
        <end position="123"/>
    </location>
</feature>
<dbReference type="InterPro" id="IPR036513">
    <property type="entry name" value="STAS_dom_sf"/>
</dbReference>
<comment type="caution">
    <text evidence="5">The sequence shown here is derived from an EMBL/GenBank/DDBJ whole genome shotgun (WGS) entry which is preliminary data.</text>
</comment>
<organism evidence="5 6">
    <name type="scientific">Micromonospora costi</name>
    <dbReference type="NCBI Taxonomy" id="1530042"/>
    <lineage>
        <taxon>Bacteria</taxon>
        <taxon>Bacillati</taxon>
        <taxon>Actinomycetota</taxon>
        <taxon>Actinomycetes</taxon>
        <taxon>Micromonosporales</taxon>
        <taxon>Micromonosporaceae</taxon>
        <taxon>Micromonospora</taxon>
    </lineage>
</organism>
<comment type="similarity">
    <text evidence="1 2">Belongs to the anti-sigma-factor antagonist family.</text>
</comment>
<accession>A0A3B0ACF8</accession>
<reference evidence="5 6" key="1">
    <citation type="journal article" date="2015" name="Int. J. Syst. Evol. Microbiol.">
        <title>Micromonospora costi sp. nov., isolated from a leaf of Costus speciosus.</title>
        <authorList>
            <person name="Thawai C."/>
        </authorList>
    </citation>
    <scope>NUCLEOTIDE SEQUENCE [LARGE SCALE GENOMIC DNA]</scope>
    <source>
        <strain evidence="5 6">CS1-12</strain>
    </source>
</reference>
<evidence type="ECO:0000256" key="2">
    <source>
        <dbReference type="RuleBase" id="RU003749"/>
    </source>
</evidence>
<keyword evidence="6" id="KW-1185">Reference proteome</keyword>
<dbReference type="Proteomes" id="UP000279968">
    <property type="component" value="Unassembled WGS sequence"/>
</dbReference>
<dbReference type="SUPFAM" id="SSF52091">
    <property type="entry name" value="SpoIIaa-like"/>
    <property type="match status" value="1"/>
</dbReference>
<proteinExistence type="inferred from homology"/>
<feature type="region of interest" description="Disordered" evidence="3">
    <location>
        <begin position="1"/>
        <end position="26"/>
    </location>
</feature>
<dbReference type="Pfam" id="PF01740">
    <property type="entry name" value="STAS"/>
    <property type="match status" value="1"/>
</dbReference>